<evidence type="ECO:0000256" key="11">
    <source>
        <dbReference type="ARBA" id="ARBA00022763"/>
    </source>
</evidence>
<dbReference type="GO" id="GO:0000460">
    <property type="term" value="P:maturation of 5.8S rRNA"/>
    <property type="evidence" value="ECO:0007669"/>
    <property type="project" value="TreeGrafter"/>
</dbReference>
<dbReference type="GO" id="GO:0003724">
    <property type="term" value="F:RNA helicase activity"/>
    <property type="evidence" value="ECO:0007669"/>
    <property type="project" value="UniProtKB-EC"/>
</dbReference>
<evidence type="ECO:0000256" key="4">
    <source>
        <dbReference type="ARBA" id="ARBA00010140"/>
    </source>
</evidence>
<feature type="domain" description="Helicase C-terminal" evidence="22">
    <location>
        <begin position="24"/>
        <end position="196"/>
    </location>
</feature>
<evidence type="ECO:0000313" key="24">
    <source>
        <dbReference type="Proteomes" id="UP000507470"/>
    </source>
</evidence>
<dbReference type="Gene3D" id="3.40.50.300">
    <property type="entry name" value="P-loop containing nucleotide triphosphate hydrolases"/>
    <property type="match status" value="1"/>
</dbReference>
<evidence type="ECO:0000256" key="3">
    <source>
        <dbReference type="ARBA" id="ARBA00004642"/>
    </source>
</evidence>
<dbReference type="EMBL" id="CACVKT020007841">
    <property type="protein sequence ID" value="CAC5411373.1"/>
    <property type="molecule type" value="Genomic_DNA"/>
</dbReference>
<dbReference type="InterPro" id="IPR025696">
    <property type="entry name" value="Beta-barrel_MTR4"/>
</dbReference>
<dbReference type="Proteomes" id="UP000507470">
    <property type="component" value="Unassembled WGS sequence"/>
</dbReference>
<comment type="similarity">
    <text evidence="4">Belongs to the helicase family. SKI2 subfamily.</text>
</comment>
<evidence type="ECO:0000256" key="13">
    <source>
        <dbReference type="ARBA" id="ARBA00022806"/>
    </source>
</evidence>
<keyword evidence="7" id="KW-0597">Phosphoprotein</keyword>
<name>A0A6J8DS07_MYTCO</name>
<dbReference type="InterPro" id="IPR012961">
    <property type="entry name" value="Ski2/MTR4_C"/>
</dbReference>
<dbReference type="Pfam" id="PF00271">
    <property type="entry name" value="Helicase_C"/>
    <property type="match status" value="1"/>
</dbReference>
<keyword evidence="6" id="KW-1017">Isopeptide bond</keyword>
<proteinExistence type="inferred from homology"/>
<dbReference type="GO" id="GO:0005730">
    <property type="term" value="C:nucleolus"/>
    <property type="evidence" value="ECO:0007669"/>
    <property type="project" value="UniProtKB-SubCell"/>
</dbReference>
<evidence type="ECO:0000256" key="15">
    <source>
        <dbReference type="ARBA" id="ARBA00022843"/>
    </source>
</evidence>
<evidence type="ECO:0000256" key="16">
    <source>
        <dbReference type="ARBA" id="ARBA00022990"/>
    </source>
</evidence>
<accession>A0A6J8DS07</accession>
<dbReference type="SMART" id="SM01142">
    <property type="entry name" value="DSHCT"/>
    <property type="match status" value="1"/>
</dbReference>
<keyword evidence="12 23" id="KW-0378">Hydrolase</keyword>
<dbReference type="InterPro" id="IPR048392">
    <property type="entry name" value="MTR4-like_stalk"/>
</dbReference>
<evidence type="ECO:0000256" key="18">
    <source>
        <dbReference type="ARBA" id="ARBA00049390"/>
    </source>
</evidence>
<dbReference type="OrthoDB" id="64767at2759"/>
<dbReference type="PROSITE" id="PS51194">
    <property type="entry name" value="HELICASE_CTER"/>
    <property type="match status" value="1"/>
</dbReference>
<dbReference type="GO" id="GO:0016787">
    <property type="term" value="F:hydrolase activity"/>
    <property type="evidence" value="ECO:0007669"/>
    <property type="project" value="UniProtKB-KW"/>
</dbReference>
<keyword evidence="8" id="KW-0507">mRNA processing</keyword>
<protein>
    <recommendedName>
        <fullName evidence="19">Exosome RNA helicase MTR4</fullName>
        <ecNumber evidence="5">3.6.4.13</ecNumber>
    </recommendedName>
    <alternativeName>
        <fullName evidence="21">Superkiller viralicidic activity 2-like 2</fullName>
    </alternativeName>
    <alternativeName>
        <fullName evidence="20">TRAMP-like complex helicase</fullName>
    </alternativeName>
</protein>
<evidence type="ECO:0000256" key="5">
    <source>
        <dbReference type="ARBA" id="ARBA00012552"/>
    </source>
</evidence>
<sequence>MERNFAPVIVFSFSKKDCEAYALQMSKLDFNTEEEKSLVDEVFNNAIDALSDEDKKLPQVEAVLPLLRKGIGIHHGGLLPLLKETIEILFSEGLLKALFATETFAMGLNMPARTVLFTSARKFDGKDFRWVTSGEYIQMSGRAGRRGIDDRGIVILMVDEKMSPQAGKQIVKGLPDYLNSAFHLTYNMVLNLLRVEEINPEYMLERSFYQFQNYAAIPDLFDKLRKMEVKYGAIEVPNEDHVSAYYKIRQQLDNLGSDLLTFIQKPQYLLPFLQPGRLVKIKNGNDDFGWTVVVNIQKKSNQSKSTQDSGPVYVAEVLAHLTKECARSRNSANIKPCPAGERGEMQVIPVLSHLIQQISAVRLYIPQDLRPLDNRQSVLKSIQEVEKRFPDGVPLIDPIEDMGIKEKGLQRMCQEAFEHRMYSHPLHKDPKLEELYQLYERKAKVGADIKNLKTELKKKKSLLQMDELKCRKRVLRRLGYCTASDVIEMKGRVACEISSGDELLMTELLFNGVFNDLSVQQCCALVSCFVFDEKANEMPKLTETLSGPLRIMQDTARRIARVSREAKIDVDEEQYVESFRPHMMDIVNAWCNGCTFGQICKMTEVFEGIIIRCMRRLEETLRQMCQASKAIGNTELENKFAEGIRRIKRDIVFAASLYL</sequence>
<dbReference type="GO" id="GO:0008380">
    <property type="term" value="P:RNA splicing"/>
    <property type="evidence" value="ECO:0007669"/>
    <property type="project" value="UniProtKB-KW"/>
</dbReference>
<gene>
    <name evidence="23" type="ORF">MCOR_44474</name>
</gene>
<dbReference type="GO" id="GO:0016607">
    <property type="term" value="C:nuclear speck"/>
    <property type="evidence" value="ECO:0007669"/>
    <property type="project" value="UniProtKB-SubCell"/>
</dbReference>
<evidence type="ECO:0000256" key="19">
    <source>
        <dbReference type="ARBA" id="ARBA00069430"/>
    </source>
</evidence>
<dbReference type="FunFam" id="3.40.50.300:FF:000141">
    <property type="entry name" value="ATP-dependent RNA helicase DOB1"/>
    <property type="match status" value="1"/>
</dbReference>
<dbReference type="GO" id="GO:0006974">
    <property type="term" value="P:DNA damage response"/>
    <property type="evidence" value="ECO:0007669"/>
    <property type="project" value="UniProtKB-KW"/>
</dbReference>
<reference evidence="23 24" key="1">
    <citation type="submission" date="2020-06" db="EMBL/GenBank/DDBJ databases">
        <authorList>
            <person name="Li R."/>
            <person name="Bekaert M."/>
        </authorList>
    </citation>
    <scope>NUCLEOTIDE SEQUENCE [LARGE SCALE GENOMIC DNA]</scope>
    <source>
        <strain evidence="24">wild</strain>
    </source>
</reference>
<keyword evidence="9" id="KW-0747">Spliceosome</keyword>
<dbReference type="SMART" id="SM00490">
    <property type="entry name" value="HELICc"/>
    <property type="match status" value="1"/>
</dbReference>
<evidence type="ECO:0000256" key="1">
    <source>
        <dbReference type="ARBA" id="ARBA00004324"/>
    </source>
</evidence>
<evidence type="ECO:0000256" key="8">
    <source>
        <dbReference type="ARBA" id="ARBA00022664"/>
    </source>
</evidence>
<dbReference type="GO" id="GO:0005681">
    <property type="term" value="C:spliceosomal complex"/>
    <property type="evidence" value="ECO:0007669"/>
    <property type="project" value="UniProtKB-KW"/>
</dbReference>
<evidence type="ECO:0000256" key="21">
    <source>
        <dbReference type="ARBA" id="ARBA00082023"/>
    </source>
</evidence>
<dbReference type="Pfam" id="PF21408">
    <property type="entry name" value="MTR4-like_stalk"/>
    <property type="match status" value="1"/>
</dbReference>
<evidence type="ECO:0000256" key="14">
    <source>
        <dbReference type="ARBA" id="ARBA00022840"/>
    </source>
</evidence>
<dbReference type="FunFam" id="1.10.3380.30:FF:000004">
    <property type="entry name" value="Superkiller viralicidic activity 2-like 2"/>
    <property type="match status" value="1"/>
</dbReference>
<keyword evidence="13" id="KW-0347">Helicase</keyword>
<dbReference type="InterPro" id="IPR027417">
    <property type="entry name" value="P-loop_NTPase"/>
</dbReference>
<evidence type="ECO:0000256" key="6">
    <source>
        <dbReference type="ARBA" id="ARBA00022499"/>
    </source>
</evidence>
<dbReference type="Pfam" id="PF13234">
    <property type="entry name" value="MTR4_beta-barrel"/>
    <property type="match status" value="1"/>
</dbReference>
<dbReference type="FunFam" id="1.10.3380.30:FF:000002">
    <property type="entry name" value="superkiller viralicidic activity 2-like 2"/>
    <property type="match status" value="1"/>
</dbReference>
<dbReference type="FunFam" id="2.40.30.300:FF:000001">
    <property type="entry name" value="Mtr4 exosome RNA helicase"/>
    <property type="match status" value="1"/>
</dbReference>
<keyword evidence="10" id="KW-0547">Nucleotide-binding</keyword>
<comment type="subcellular location">
    <subcellularLocation>
        <location evidence="1">Nucleus speckle</location>
    </subcellularLocation>
    <subcellularLocation>
        <location evidence="2">Nucleus</location>
        <location evidence="2">Nucleolus</location>
    </subcellularLocation>
    <subcellularLocation>
        <location evidence="3">Nucleus</location>
        <location evidence="3">Nucleoplasm</location>
    </subcellularLocation>
</comment>
<dbReference type="PANTHER" id="PTHR12131">
    <property type="entry name" value="ATP-DEPENDENT RNA AND DNA HELICASE"/>
    <property type="match status" value="1"/>
</dbReference>
<dbReference type="SUPFAM" id="SSF52540">
    <property type="entry name" value="P-loop containing nucleoside triphosphate hydrolases"/>
    <property type="match status" value="1"/>
</dbReference>
<keyword evidence="17" id="KW-0508">mRNA splicing</keyword>
<evidence type="ECO:0000256" key="2">
    <source>
        <dbReference type="ARBA" id="ARBA00004604"/>
    </source>
</evidence>
<dbReference type="PANTHER" id="PTHR12131:SF7">
    <property type="entry name" value="EXOSOME RNA HELICASE MTR4"/>
    <property type="match status" value="1"/>
</dbReference>
<dbReference type="InterPro" id="IPR050699">
    <property type="entry name" value="RNA-DNA_Helicase"/>
</dbReference>
<dbReference type="EC" id="3.6.4.13" evidence="5"/>
<dbReference type="CDD" id="cd13154">
    <property type="entry name" value="KOW_Mtr4"/>
    <property type="match status" value="1"/>
</dbReference>
<dbReference type="GO" id="GO:0006397">
    <property type="term" value="P:mRNA processing"/>
    <property type="evidence" value="ECO:0007669"/>
    <property type="project" value="UniProtKB-KW"/>
</dbReference>
<evidence type="ECO:0000313" key="23">
    <source>
        <dbReference type="EMBL" id="CAC5411373.1"/>
    </source>
</evidence>
<evidence type="ECO:0000256" key="17">
    <source>
        <dbReference type="ARBA" id="ARBA00023187"/>
    </source>
</evidence>
<dbReference type="Gene3D" id="1.10.3380.30">
    <property type="match status" value="2"/>
</dbReference>
<evidence type="ECO:0000256" key="10">
    <source>
        <dbReference type="ARBA" id="ARBA00022741"/>
    </source>
</evidence>
<evidence type="ECO:0000256" key="7">
    <source>
        <dbReference type="ARBA" id="ARBA00022553"/>
    </source>
</evidence>
<dbReference type="AlphaFoldDB" id="A0A6J8DS07"/>
<evidence type="ECO:0000256" key="20">
    <source>
        <dbReference type="ARBA" id="ARBA00077324"/>
    </source>
</evidence>
<dbReference type="Pfam" id="PF08148">
    <property type="entry name" value="DSHCT"/>
    <property type="match status" value="1"/>
</dbReference>
<organism evidence="23 24">
    <name type="scientific">Mytilus coruscus</name>
    <name type="common">Sea mussel</name>
    <dbReference type="NCBI Taxonomy" id="42192"/>
    <lineage>
        <taxon>Eukaryota</taxon>
        <taxon>Metazoa</taxon>
        <taxon>Spiralia</taxon>
        <taxon>Lophotrochozoa</taxon>
        <taxon>Mollusca</taxon>
        <taxon>Bivalvia</taxon>
        <taxon>Autobranchia</taxon>
        <taxon>Pteriomorphia</taxon>
        <taxon>Mytilida</taxon>
        <taxon>Mytiloidea</taxon>
        <taxon>Mytilidae</taxon>
        <taxon>Mytilinae</taxon>
        <taxon>Mytilus</taxon>
    </lineage>
</organism>
<dbReference type="Gene3D" id="2.40.30.300">
    <property type="match status" value="1"/>
</dbReference>
<dbReference type="InterPro" id="IPR001650">
    <property type="entry name" value="Helicase_C-like"/>
</dbReference>
<comment type="catalytic activity">
    <reaction evidence="18">
        <text>ATP + H2O = ADP + phosphate + H(+)</text>
        <dbReference type="Rhea" id="RHEA:13065"/>
        <dbReference type="ChEBI" id="CHEBI:15377"/>
        <dbReference type="ChEBI" id="CHEBI:15378"/>
        <dbReference type="ChEBI" id="CHEBI:30616"/>
        <dbReference type="ChEBI" id="CHEBI:43474"/>
        <dbReference type="ChEBI" id="CHEBI:456216"/>
        <dbReference type="EC" id="3.6.4.13"/>
    </reaction>
    <physiologicalReaction direction="left-to-right" evidence="18">
        <dbReference type="Rhea" id="RHEA:13066"/>
    </physiologicalReaction>
</comment>
<dbReference type="CDD" id="cd18795">
    <property type="entry name" value="SF2_C_Ski2"/>
    <property type="match status" value="1"/>
</dbReference>
<dbReference type="GO" id="GO:0005524">
    <property type="term" value="F:ATP binding"/>
    <property type="evidence" value="ECO:0007669"/>
    <property type="project" value="UniProtKB-KW"/>
</dbReference>
<evidence type="ECO:0000256" key="9">
    <source>
        <dbReference type="ARBA" id="ARBA00022728"/>
    </source>
</evidence>
<evidence type="ECO:0000256" key="12">
    <source>
        <dbReference type="ARBA" id="ARBA00022801"/>
    </source>
</evidence>
<keyword evidence="11" id="KW-0227">DNA damage</keyword>
<keyword evidence="16" id="KW-0007">Acetylation</keyword>
<keyword evidence="24" id="KW-1185">Reference proteome</keyword>
<evidence type="ECO:0000259" key="22">
    <source>
        <dbReference type="PROSITE" id="PS51194"/>
    </source>
</evidence>
<keyword evidence="14" id="KW-0067">ATP-binding</keyword>
<keyword evidence="15" id="KW-0832">Ubl conjugation</keyword>